<reference evidence="3" key="1">
    <citation type="submission" date="2016-10" db="EMBL/GenBank/DDBJ databases">
        <authorList>
            <person name="Varghese N."/>
            <person name="Submissions S."/>
        </authorList>
    </citation>
    <scope>NUCLEOTIDE SEQUENCE [LARGE SCALE GENOMIC DNA]</scope>
    <source>
        <strain evidence="3">LMG 26383,CCUG 61248,R- 45681</strain>
    </source>
</reference>
<dbReference type="EMBL" id="FOAN01000019">
    <property type="protein sequence ID" value="SEM69611.1"/>
    <property type="molecule type" value="Genomic_DNA"/>
</dbReference>
<accession>A0A1H8AG71</accession>
<dbReference type="InterPro" id="IPR001387">
    <property type="entry name" value="Cro/C1-type_HTH"/>
</dbReference>
<organism evidence="2 3">
    <name type="scientific">Bosea lupini</name>
    <dbReference type="NCBI Taxonomy" id="1036779"/>
    <lineage>
        <taxon>Bacteria</taxon>
        <taxon>Pseudomonadati</taxon>
        <taxon>Pseudomonadota</taxon>
        <taxon>Alphaproteobacteria</taxon>
        <taxon>Hyphomicrobiales</taxon>
        <taxon>Boseaceae</taxon>
        <taxon>Bosea</taxon>
    </lineage>
</organism>
<dbReference type="RefSeq" id="WP_167561803.1">
    <property type="nucleotide sequence ID" value="NZ_FOAN01000019.1"/>
</dbReference>
<dbReference type="Pfam" id="PF01381">
    <property type="entry name" value="HTH_3"/>
    <property type="match status" value="1"/>
</dbReference>
<name>A0A1H8AG71_9HYPH</name>
<dbReference type="SUPFAM" id="SSF47413">
    <property type="entry name" value="lambda repressor-like DNA-binding domains"/>
    <property type="match status" value="1"/>
</dbReference>
<keyword evidence="3" id="KW-1185">Reference proteome</keyword>
<dbReference type="GO" id="GO:0003677">
    <property type="term" value="F:DNA binding"/>
    <property type="evidence" value="ECO:0007669"/>
    <property type="project" value="InterPro"/>
</dbReference>
<dbReference type="STRING" id="1036779.SAMN04515666_11945"/>
<dbReference type="Gene3D" id="1.10.260.40">
    <property type="entry name" value="lambda repressor-like DNA-binding domains"/>
    <property type="match status" value="1"/>
</dbReference>
<dbReference type="AlphaFoldDB" id="A0A1H8AG71"/>
<proteinExistence type="predicted"/>
<dbReference type="InterPro" id="IPR010982">
    <property type="entry name" value="Lambda_DNA-bd_dom_sf"/>
</dbReference>
<dbReference type="Proteomes" id="UP000199664">
    <property type="component" value="Unassembled WGS sequence"/>
</dbReference>
<dbReference type="PROSITE" id="PS50943">
    <property type="entry name" value="HTH_CROC1"/>
    <property type="match status" value="1"/>
</dbReference>
<feature type="domain" description="HTH cro/C1-type" evidence="1">
    <location>
        <begin position="3"/>
        <end position="59"/>
    </location>
</feature>
<protein>
    <submittedName>
        <fullName evidence="2">Putative transcriptional regulator</fullName>
    </submittedName>
</protein>
<dbReference type="SMART" id="SM00530">
    <property type="entry name" value="HTH_XRE"/>
    <property type="match status" value="1"/>
</dbReference>
<evidence type="ECO:0000313" key="2">
    <source>
        <dbReference type="EMBL" id="SEM69611.1"/>
    </source>
</evidence>
<dbReference type="CDD" id="cd00093">
    <property type="entry name" value="HTH_XRE"/>
    <property type="match status" value="1"/>
</dbReference>
<evidence type="ECO:0000259" key="1">
    <source>
        <dbReference type="PROSITE" id="PS50943"/>
    </source>
</evidence>
<evidence type="ECO:0000313" key="3">
    <source>
        <dbReference type="Proteomes" id="UP000199664"/>
    </source>
</evidence>
<sequence length="81" mass="8406">MNLASYLAQNKLKPTQFAARAGVPASTITRILSGARRPLFDTVVKISEATGGEVALSDFVQPADAAPESTSEPTEADCPAS</sequence>
<gene>
    <name evidence="2" type="ORF">SAMN04515666_11945</name>
</gene>